<gene>
    <name evidence="2" type="ORF">SKAU_G00424650</name>
</gene>
<dbReference type="InterPro" id="IPR036397">
    <property type="entry name" value="RNaseH_sf"/>
</dbReference>
<dbReference type="AlphaFoldDB" id="A0A9Q1E5M8"/>
<evidence type="ECO:0000259" key="1">
    <source>
        <dbReference type="PROSITE" id="PS50994"/>
    </source>
</evidence>
<evidence type="ECO:0000313" key="2">
    <source>
        <dbReference type="EMBL" id="KAJ8332676.1"/>
    </source>
</evidence>
<evidence type="ECO:0000313" key="3">
    <source>
        <dbReference type="Proteomes" id="UP001152622"/>
    </source>
</evidence>
<organism evidence="2 3">
    <name type="scientific">Synaphobranchus kaupii</name>
    <name type="common">Kaup's arrowtooth eel</name>
    <dbReference type="NCBI Taxonomy" id="118154"/>
    <lineage>
        <taxon>Eukaryota</taxon>
        <taxon>Metazoa</taxon>
        <taxon>Chordata</taxon>
        <taxon>Craniata</taxon>
        <taxon>Vertebrata</taxon>
        <taxon>Euteleostomi</taxon>
        <taxon>Actinopterygii</taxon>
        <taxon>Neopterygii</taxon>
        <taxon>Teleostei</taxon>
        <taxon>Anguilliformes</taxon>
        <taxon>Synaphobranchidae</taxon>
        <taxon>Synaphobranchus</taxon>
    </lineage>
</organism>
<dbReference type="PANTHER" id="PTHR37984:SF9">
    <property type="entry name" value="INTEGRASE CATALYTIC DOMAIN-CONTAINING PROTEIN"/>
    <property type="match status" value="1"/>
</dbReference>
<dbReference type="Gene3D" id="3.30.420.10">
    <property type="entry name" value="Ribonuclease H-like superfamily/Ribonuclease H"/>
    <property type="match status" value="1"/>
</dbReference>
<keyword evidence="3" id="KW-1185">Reference proteome</keyword>
<dbReference type="InterPro" id="IPR001584">
    <property type="entry name" value="Integrase_cat-core"/>
</dbReference>
<dbReference type="Proteomes" id="UP001152622">
    <property type="component" value="Unassembled WGS sequence"/>
</dbReference>
<reference evidence="2" key="1">
    <citation type="journal article" date="2023" name="Science">
        <title>Genome structures resolve the early diversification of teleost fishes.</title>
        <authorList>
            <person name="Parey E."/>
            <person name="Louis A."/>
            <person name="Montfort J."/>
            <person name="Bouchez O."/>
            <person name="Roques C."/>
            <person name="Iampietro C."/>
            <person name="Lluch J."/>
            <person name="Castinel A."/>
            <person name="Donnadieu C."/>
            <person name="Desvignes T."/>
            <person name="Floi Bucao C."/>
            <person name="Jouanno E."/>
            <person name="Wen M."/>
            <person name="Mejri S."/>
            <person name="Dirks R."/>
            <person name="Jansen H."/>
            <person name="Henkel C."/>
            <person name="Chen W.J."/>
            <person name="Zahm M."/>
            <person name="Cabau C."/>
            <person name="Klopp C."/>
            <person name="Thompson A.W."/>
            <person name="Robinson-Rechavi M."/>
            <person name="Braasch I."/>
            <person name="Lecointre G."/>
            <person name="Bobe J."/>
            <person name="Postlethwait J.H."/>
            <person name="Berthelot C."/>
            <person name="Roest Crollius H."/>
            <person name="Guiguen Y."/>
        </authorList>
    </citation>
    <scope>NUCLEOTIDE SEQUENCE</scope>
    <source>
        <strain evidence="2">WJC10195</strain>
    </source>
</reference>
<comment type="caution">
    <text evidence="2">The sequence shown here is derived from an EMBL/GenBank/DDBJ whole genome shotgun (WGS) entry which is preliminary data.</text>
</comment>
<proteinExistence type="predicted"/>
<dbReference type="PANTHER" id="PTHR37984">
    <property type="entry name" value="PROTEIN CBG26694"/>
    <property type="match status" value="1"/>
</dbReference>
<dbReference type="GO" id="GO:0003676">
    <property type="term" value="F:nucleic acid binding"/>
    <property type="evidence" value="ECO:0007669"/>
    <property type="project" value="InterPro"/>
</dbReference>
<accession>A0A9Q1E5M8</accession>
<dbReference type="PROSITE" id="PS50994">
    <property type="entry name" value="INTEGRASE"/>
    <property type="match status" value="1"/>
</dbReference>
<dbReference type="SUPFAM" id="SSF53098">
    <property type="entry name" value="Ribonuclease H-like"/>
    <property type="match status" value="1"/>
</dbReference>
<dbReference type="InterPro" id="IPR050951">
    <property type="entry name" value="Retrovirus_Pol_polyprotein"/>
</dbReference>
<dbReference type="InterPro" id="IPR012337">
    <property type="entry name" value="RNaseH-like_sf"/>
</dbReference>
<protein>
    <recommendedName>
        <fullName evidence="1">Integrase catalytic domain-containing protein</fullName>
    </recommendedName>
</protein>
<dbReference type="GO" id="GO:0015074">
    <property type="term" value="P:DNA integration"/>
    <property type="evidence" value="ECO:0007669"/>
    <property type="project" value="InterPro"/>
</dbReference>
<sequence length="148" mass="16754">MFARHGIPETVVTDNGPQFSGGDMKVFAADYGFDHVTSSPRYPQSNGEAKRAVQTVKNLLKRAADPYRALLAYRATPLSNGYSPAQLLMGRRLRTTLPTFPAALEPDIPDLRKVQRRERERRWMDVSNYNQRHGMTLGQPEEVSFSDE</sequence>
<dbReference type="EMBL" id="JAINUF010000025">
    <property type="protein sequence ID" value="KAJ8332676.1"/>
    <property type="molecule type" value="Genomic_DNA"/>
</dbReference>
<dbReference type="OrthoDB" id="775972at2759"/>
<feature type="domain" description="Integrase catalytic" evidence="1">
    <location>
        <begin position="1"/>
        <end position="148"/>
    </location>
</feature>
<name>A0A9Q1E5M8_SYNKA</name>